<dbReference type="Gene3D" id="1.10.3090.10">
    <property type="entry name" value="cca-adding enzyme, domain 2"/>
    <property type="match status" value="1"/>
</dbReference>
<dbReference type="GO" id="GO:0016787">
    <property type="term" value="F:hydrolase activity"/>
    <property type="evidence" value="ECO:0007669"/>
    <property type="project" value="UniProtKB-KW"/>
</dbReference>
<feature type="binding site" evidence="12">
    <location>
        <position position="91"/>
    </location>
    <ligand>
        <name>ATP</name>
        <dbReference type="ChEBI" id="CHEBI:30616"/>
    </ligand>
</feature>
<comment type="similarity">
    <text evidence="12">Belongs to the tRNA nucleotidyltransferase/poly(A) polymerase family. Bacterial CCA-adding enzyme type 1 subfamily.</text>
</comment>
<keyword evidence="3 12" id="KW-0819">tRNA processing</keyword>
<sequence length="410" mass="45968">MKIYRVGGAVRDKLLNYFSDENDWLVVGATPEKMVELGYLPVGNDFPVFIKPDTSEEYALARTERKSGHGYGGFTFHAAADVSLEEDLVRRDLTINAMAEDEDGQLYDPYQGQADLEKKILRHVSDAFTEDPLRVLRVARFAARYHHLGFTIAPETMELMSAIASSGELDYLVAERVWKETERALGERSPDVYIDILRQCGALDVLFPEVSRLFGVPQRADYHPEIDTGIHTLMALQQSVRLSDSSKIRFAVLVHDLGKGITPDHVLPSHRGHEARGVSLVNDVCDRFKVPNDVRQLALVVTEYHLMCHKALELKAETIVNLLKGVGALKSRDRLEDFILCCEADARGRTGFEDREYPSSAYLRAALDGISNVSVADLVEAGLDGAEIGRQLHLRRTARMTEIKQQYPNK</sequence>
<evidence type="ECO:0000313" key="14">
    <source>
        <dbReference type="EMBL" id="UVW34539.1"/>
    </source>
</evidence>
<dbReference type="InterPro" id="IPR032828">
    <property type="entry name" value="PolyA_RNA-bd"/>
</dbReference>
<dbReference type="PROSITE" id="PS51831">
    <property type="entry name" value="HD"/>
    <property type="match status" value="1"/>
</dbReference>
<feature type="binding site" evidence="12">
    <location>
        <position position="91"/>
    </location>
    <ligand>
        <name>CTP</name>
        <dbReference type="ChEBI" id="CHEBI:37563"/>
    </ligand>
</feature>
<evidence type="ECO:0000256" key="10">
    <source>
        <dbReference type="ARBA" id="ARBA00022842"/>
    </source>
</evidence>
<feature type="binding site" evidence="12">
    <location>
        <position position="137"/>
    </location>
    <ligand>
        <name>ATP</name>
        <dbReference type="ChEBI" id="CHEBI:30616"/>
    </ligand>
</feature>
<feature type="binding site" evidence="12">
    <location>
        <position position="140"/>
    </location>
    <ligand>
        <name>CTP</name>
        <dbReference type="ChEBI" id="CHEBI:37563"/>
    </ligand>
</feature>
<dbReference type="InterPro" id="IPR012006">
    <property type="entry name" value="CCA_bact"/>
</dbReference>
<feature type="binding site" evidence="12">
    <location>
        <position position="140"/>
    </location>
    <ligand>
        <name>ATP</name>
        <dbReference type="ChEBI" id="CHEBI:30616"/>
    </ligand>
</feature>
<keyword evidence="6 12" id="KW-0547">Nucleotide-binding</keyword>
<dbReference type="SMART" id="SM00471">
    <property type="entry name" value="HDc"/>
    <property type="match status" value="1"/>
</dbReference>
<evidence type="ECO:0000256" key="8">
    <source>
        <dbReference type="ARBA" id="ARBA00022801"/>
    </source>
</evidence>
<comment type="function">
    <text evidence="12">Catalyzes the addition and repair of the essential 3'-terminal CCA sequence in tRNAs without using a nucleic acid template. Adds these three nucleotides in the order of C, C, and A to the tRNA nucleotide-73, using CTP and ATP as substrates and producing inorganic pyrophosphate. tRNA 3'-terminal CCA addition is required both for tRNA processing and repair. Also involved in tRNA surveillance by mediating tandem CCA addition to generate a CCACCA at the 3' terminus of unstable tRNAs. While stable tRNAs receive only 3'-terminal CCA, unstable tRNAs are marked with CCACCA and rapidly degraded.</text>
</comment>
<dbReference type="Proteomes" id="UP001059934">
    <property type="component" value="Chromosome"/>
</dbReference>
<feature type="binding site" evidence="12">
    <location>
        <position position="11"/>
    </location>
    <ligand>
        <name>ATP</name>
        <dbReference type="ChEBI" id="CHEBI:30616"/>
    </ligand>
</feature>
<feature type="binding site" evidence="12">
    <location>
        <position position="21"/>
    </location>
    <ligand>
        <name>Mg(2+)</name>
        <dbReference type="ChEBI" id="CHEBI:18420"/>
    </ligand>
</feature>
<keyword evidence="12" id="KW-0511">Multifunctional enzyme</keyword>
<dbReference type="InterPro" id="IPR002646">
    <property type="entry name" value="PolA_pol_head_dom"/>
</dbReference>
<evidence type="ECO:0000256" key="5">
    <source>
        <dbReference type="ARBA" id="ARBA00022723"/>
    </source>
</evidence>
<dbReference type="HAMAP" id="MF_01262">
    <property type="entry name" value="CCA_bact_type2"/>
    <property type="match status" value="1"/>
</dbReference>
<keyword evidence="2 12" id="KW-0808">Transferase</keyword>
<dbReference type="Pfam" id="PF01966">
    <property type="entry name" value="HD"/>
    <property type="match status" value="1"/>
</dbReference>
<evidence type="ECO:0000256" key="6">
    <source>
        <dbReference type="ARBA" id="ARBA00022741"/>
    </source>
</evidence>
<dbReference type="EMBL" id="CP103416">
    <property type="protein sequence ID" value="UVW34539.1"/>
    <property type="molecule type" value="Genomic_DNA"/>
</dbReference>
<accession>A0ABY5TL45</accession>
<comment type="cofactor">
    <cofactor evidence="12">
        <name>Mg(2+)</name>
        <dbReference type="ChEBI" id="CHEBI:18420"/>
    </cofactor>
    <text evidence="12">Magnesium is required for nucleotidyltransferase activity.</text>
</comment>
<dbReference type="PIRSF" id="PIRSF000813">
    <property type="entry name" value="CCA_bact"/>
    <property type="match status" value="1"/>
</dbReference>
<dbReference type="EC" id="3.1.3.-" evidence="12"/>
<evidence type="ECO:0000256" key="2">
    <source>
        <dbReference type="ARBA" id="ARBA00022679"/>
    </source>
</evidence>
<dbReference type="InterPro" id="IPR050124">
    <property type="entry name" value="tRNA_CCA-adding_enzyme"/>
</dbReference>
<dbReference type="PANTHER" id="PTHR47545:SF1">
    <property type="entry name" value="MULTIFUNCTIONAL CCA PROTEIN"/>
    <property type="match status" value="1"/>
</dbReference>
<keyword evidence="1 12" id="KW-0533">Nickel</keyword>
<feature type="domain" description="HD" evidence="13">
    <location>
        <begin position="228"/>
        <end position="329"/>
    </location>
</feature>
<comment type="cofactor">
    <cofactor evidence="12">
        <name>Ni(2+)</name>
        <dbReference type="ChEBI" id="CHEBI:49786"/>
    </cofactor>
    <text evidence="12">Nickel for phosphatase activity.</text>
</comment>
<proteinExistence type="inferred from homology"/>
<dbReference type="Pfam" id="PF12627">
    <property type="entry name" value="PolyA_pol_RNAbd"/>
    <property type="match status" value="1"/>
</dbReference>
<keyword evidence="11 12" id="KW-0694">RNA-binding</keyword>
<evidence type="ECO:0000256" key="9">
    <source>
        <dbReference type="ARBA" id="ARBA00022840"/>
    </source>
</evidence>
<organism evidence="14 15">
    <name type="scientific">SAR92 clade bacterium H455</name>
    <dbReference type="NCBI Taxonomy" id="2974818"/>
    <lineage>
        <taxon>Bacteria</taxon>
        <taxon>Pseudomonadati</taxon>
        <taxon>Pseudomonadota</taxon>
        <taxon>Gammaproteobacteria</taxon>
        <taxon>Cellvibrionales</taxon>
        <taxon>Porticoccaceae</taxon>
        <taxon>SAR92 clade</taxon>
    </lineage>
</organism>
<dbReference type="EC" id="3.1.4.-" evidence="12"/>
<keyword evidence="10 12" id="KW-0460">Magnesium</keyword>
<feature type="binding site" evidence="12">
    <location>
        <position position="11"/>
    </location>
    <ligand>
        <name>CTP</name>
        <dbReference type="ChEBI" id="CHEBI:37563"/>
    </ligand>
</feature>
<evidence type="ECO:0000256" key="12">
    <source>
        <dbReference type="HAMAP-Rule" id="MF_01261"/>
    </source>
</evidence>
<evidence type="ECO:0000256" key="4">
    <source>
        <dbReference type="ARBA" id="ARBA00022695"/>
    </source>
</evidence>
<dbReference type="CDD" id="cd00077">
    <property type="entry name" value="HDc"/>
    <property type="match status" value="1"/>
</dbReference>
<evidence type="ECO:0000259" key="13">
    <source>
        <dbReference type="PROSITE" id="PS51831"/>
    </source>
</evidence>
<gene>
    <name evidence="12" type="primary">cca</name>
    <name evidence="14" type="ORF">NYF23_11035</name>
</gene>
<feature type="binding site" evidence="12">
    <location>
        <position position="137"/>
    </location>
    <ligand>
        <name>CTP</name>
        <dbReference type="ChEBI" id="CHEBI:37563"/>
    </ligand>
</feature>
<keyword evidence="9 12" id="KW-0067">ATP-binding</keyword>
<evidence type="ECO:0000256" key="1">
    <source>
        <dbReference type="ARBA" id="ARBA00022596"/>
    </source>
</evidence>
<keyword evidence="4 12" id="KW-0548">Nucleotidyltransferase</keyword>
<feature type="binding site" evidence="12">
    <location>
        <position position="23"/>
    </location>
    <ligand>
        <name>Mg(2+)</name>
        <dbReference type="ChEBI" id="CHEBI:18420"/>
    </ligand>
</feature>
<name>A0ABY5TL45_9GAMM</name>
<keyword evidence="15" id="KW-1185">Reference proteome</keyword>
<evidence type="ECO:0000313" key="15">
    <source>
        <dbReference type="Proteomes" id="UP001059934"/>
    </source>
</evidence>
<dbReference type="EC" id="2.7.7.72" evidence="12"/>
<feature type="binding site" evidence="12">
    <location>
        <position position="8"/>
    </location>
    <ligand>
        <name>CTP</name>
        <dbReference type="ChEBI" id="CHEBI:37563"/>
    </ligand>
</feature>
<dbReference type="SUPFAM" id="SSF81301">
    <property type="entry name" value="Nucleotidyltransferase"/>
    <property type="match status" value="1"/>
</dbReference>
<evidence type="ECO:0000256" key="11">
    <source>
        <dbReference type="ARBA" id="ARBA00022884"/>
    </source>
</evidence>
<dbReference type="InterPro" id="IPR006674">
    <property type="entry name" value="HD_domain"/>
</dbReference>
<dbReference type="GO" id="GO:0004810">
    <property type="term" value="F:CCA tRNA nucleotidyltransferase activity"/>
    <property type="evidence" value="ECO:0007669"/>
    <property type="project" value="UniProtKB-EC"/>
</dbReference>
<dbReference type="SUPFAM" id="SSF81891">
    <property type="entry name" value="Poly A polymerase C-terminal region-like"/>
    <property type="match status" value="1"/>
</dbReference>
<comment type="domain">
    <text evidence="12">Comprises two domains: an N-terminal domain containing the nucleotidyltransferase activity and a C-terminal HD domain associated with both phosphodiesterase and phosphatase activities.</text>
</comment>
<keyword evidence="8 12" id="KW-0378">Hydrolase</keyword>
<dbReference type="Pfam" id="PF01743">
    <property type="entry name" value="PolyA_pol"/>
    <property type="match status" value="1"/>
</dbReference>
<reference evidence="14" key="1">
    <citation type="submission" date="2022-08" db="EMBL/GenBank/DDBJ databases">
        <title>Catabolic pathway analysis in culturable SAR92 clade bacteria reveals their overlooked roles in DMSP degradation in coastal seas.</title>
        <authorList>
            <person name="He X."/>
            <person name="Zhang X."/>
            <person name="Zhang Y."/>
        </authorList>
    </citation>
    <scope>NUCLEOTIDE SEQUENCE</scope>
    <source>
        <strain evidence="14">H455</strain>
    </source>
</reference>
<dbReference type="NCBIfam" id="NF008137">
    <property type="entry name" value="PRK10885.1"/>
    <property type="match status" value="1"/>
</dbReference>
<keyword evidence="5 12" id="KW-0479">Metal-binding</keyword>
<keyword evidence="7 12" id="KW-0692">RNA repair</keyword>
<dbReference type="InterPro" id="IPR043519">
    <property type="entry name" value="NT_sf"/>
</dbReference>
<evidence type="ECO:0000256" key="3">
    <source>
        <dbReference type="ARBA" id="ARBA00022694"/>
    </source>
</evidence>
<feature type="binding site" evidence="12">
    <location>
        <position position="8"/>
    </location>
    <ligand>
        <name>ATP</name>
        <dbReference type="ChEBI" id="CHEBI:30616"/>
    </ligand>
</feature>
<dbReference type="PANTHER" id="PTHR47545">
    <property type="entry name" value="MULTIFUNCTIONAL CCA PROTEIN"/>
    <property type="match status" value="1"/>
</dbReference>
<comment type="catalytic activity">
    <reaction evidence="12">
        <text>a tRNA precursor + 2 CTP + ATP = a tRNA with a 3' CCA end + 3 diphosphate</text>
        <dbReference type="Rhea" id="RHEA:14433"/>
        <dbReference type="Rhea" id="RHEA-COMP:10465"/>
        <dbReference type="Rhea" id="RHEA-COMP:10468"/>
        <dbReference type="ChEBI" id="CHEBI:30616"/>
        <dbReference type="ChEBI" id="CHEBI:33019"/>
        <dbReference type="ChEBI" id="CHEBI:37563"/>
        <dbReference type="ChEBI" id="CHEBI:74896"/>
        <dbReference type="ChEBI" id="CHEBI:83071"/>
        <dbReference type="EC" id="2.7.7.72"/>
    </reaction>
</comment>
<dbReference type="InterPro" id="IPR003607">
    <property type="entry name" value="HD/PDEase_dom"/>
</dbReference>
<comment type="subunit">
    <text evidence="12">Monomer. Can also form homodimers and oligomers.</text>
</comment>
<dbReference type="HAMAP" id="MF_01261">
    <property type="entry name" value="CCA_bact_type1"/>
    <property type="match status" value="1"/>
</dbReference>
<comment type="miscellaneous">
    <text evidence="12">A single active site specifically recognizes both ATP and CTP and is responsible for their addition.</text>
</comment>
<comment type="catalytic activity">
    <reaction evidence="12">
        <text>a tRNA with a 3' CCA end + 2 CTP + ATP = a tRNA with a 3' CCACCA end + 3 diphosphate</text>
        <dbReference type="Rhea" id="RHEA:76235"/>
        <dbReference type="Rhea" id="RHEA-COMP:10468"/>
        <dbReference type="Rhea" id="RHEA-COMP:18655"/>
        <dbReference type="ChEBI" id="CHEBI:30616"/>
        <dbReference type="ChEBI" id="CHEBI:33019"/>
        <dbReference type="ChEBI" id="CHEBI:37563"/>
        <dbReference type="ChEBI" id="CHEBI:83071"/>
        <dbReference type="ChEBI" id="CHEBI:195187"/>
    </reaction>
</comment>
<evidence type="ECO:0000256" key="7">
    <source>
        <dbReference type="ARBA" id="ARBA00022800"/>
    </source>
</evidence>
<dbReference type="Gene3D" id="3.30.460.10">
    <property type="entry name" value="Beta Polymerase, domain 2"/>
    <property type="match status" value="1"/>
</dbReference>
<protein>
    <recommendedName>
        <fullName evidence="12">Multifunctional CCA protein</fullName>
    </recommendedName>
    <domain>
        <recommendedName>
            <fullName evidence="12">CCA-adding enzyme</fullName>
            <ecNumber evidence="12">2.7.7.72</ecNumber>
        </recommendedName>
        <alternativeName>
            <fullName evidence="12">CCA tRNA nucleotidyltransferase</fullName>
        </alternativeName>
        <alternativeName>
            <fullName evidence="12">tRNA CCA-pyrophosphorylase</fullName>
        </alternativeName>
        <alternativeName>
            <fullName evidence="12">tRNA adenylyl-/cytidylyl-transferase</fullName>
        </alternativeName>
        <alternativeName>
            <fullName evidence="12">tRNA nucleotidyltransferase</fullName>
        </alternativeName>
        <alternativeName>
            <fullName evidence="12">tRNA-NT</fullName>
        </alternativeName>
    </domain>
    <domain>
        <recommendedName>
            <fullName evidence="12">2'-nucleotidase</fullName>
            <ecNumber evidence="12">3.1.3.-</ecNumber>
        </recommendedName>
    </domain>
    <domain>
        <recommendedName>
            <fullName evidence="12">2',3'-cyclic phosphodiesterase</fullName>
            <ecNumber evidence="12">3.1.4.-</ecNumber>
        </recommendedName>
    </domain>
    <domain>
        <recommendedName>
            <fullName evidence="12">Phosphatase</fullName>
        </recommendedName>
    </domain>
</protein>